<comment type="caution">
    <text evidence="2">The sequence shown here is derived from an EMBL/GenBank/DDBJ whole genome shotgun (WGS) entry which is preliminary data.</text>
</comment>
<proteinExistence type="predicted"/>
<accession>A0A1A7R7C3</accession>
<reference evidence="3" key="1">
    <citation type="submission" date="2016-06" db="EMBL/GenBank/DDBJ databases">
        <authorList>
            <person name="Radolfova-Krizova L."/>
            <person name="Nemec A."/>
        </authorList>
    </citation>
    <scope>NUCLEOTIDE SEQUENCE [LARGE SCALE GENOMIC DNA]</scope>
    <source>
        <strain evidence="3">ANC 4275</strain>
    </source>
</reference>
<feature type="transmembrane region" description="Helical" evidence="1">
    <location>
        <begin position="85"/>
        <end position="105"/>
    </location>
</feature>
<dbReference type="EMBL" id="LZDS01000026">
    <property type="protein sequence ID" value="OBX28150.1"/>
    <property type="molecule type" value="Genomic_DNA"/>
</dbReference>
<evidence type="ECO:0000256" key="1">
    <source>
        <dbReference type="SAM" id="Phobius"/>
    </source>
</evidence>
<keyword evidence="1" id="KW-1133">Transmembrane helix</keyword>
<dbReference type="Proteomes" id="UP000185753">
    <property type="component" value="Unassembled WGS sequence"/>
</dbReference>
<dbReference type="STRING" id="1443941.A9J31_06200"/>
<sequence>MSDFESLFHTEYNYFITVECENILSKETIEVSEDNILTIKQSPSAYRIKNLSFNYTSALIFIGTYYHDDVQALVKENFKPAKINTLYFSFSFFALVILVYVFFWIDLPNKLLLMLVIGLGFCCLTYMYESLKALLPKQQKKKMEETHFHIAGYLAAQLQDFVDAKFKLDEQTN</sequence>
<dbReference type="AlphaFoldDB" id="A0A1A7R7C3"/>
<keyword evidence="3" id="KW-1185">Reference proteome</keyword>
<organism evidence="2 3">
    <name type="scientific">Acinetobacter gandensis</name>
    <dbReference type="NCBI Taxonomy" id="1443941"/>
    <lineage>
        <taxon>Bacteria</taxon>
        <taxon>Pseudomonadati</taxon>
        <taxon>Pseudomonadota</taxon>
        <taxon>Gammaproteobacteria</taxon>
        <taxon>Moraxellales</taxon>
        <taxon>Moraxellaceae</taxon>
        <taxon>Acinetobacter</taxon>
    </lineage>
</organism>
<feature type="transmembrane region" description="Helical" evidence="1">
    <location>
        <begin position="111"/>
        <end position="131"/>
    </location>
</feature>
<name>A0A1A7R7C3_9GAMM</name>
<keyword evidence="1" id="KW-0812">Transmembrane</keyword>
<evidence type="ECO:0000313" key="2">
    <source>
        <dbReference type="EMBL" id="OBX28150.1"/>
    </source>
</evidence>
<protein>
    <submittedName>
        <fullName evidence="2">Uncharacterized protein</fullName>
    </submittedName>
</protein>
<gene>
    <name evidence="2" type="ORF">A9J31_06200</name>
</gene>
<keyword evidence="1" id="KW-0472">Membrane</keyword>
<evidence type="ECO:0000313" key="3">
    <source>
        <dbReference type="Proteomes" id="UP000185753"/>
    </source>
</evidence>